<evidence type="ECO:0000313" key="2">
    <source>
        <dbReference type="EMBL" id="CAK5280426.1"/>
    </source>
</evidence>
<comment type="caution">
    <text evidence="2">The sequence shown here is derived from an EMBL/GenBank/DDBJ whole genome shotgun (WGS) entry which is preliminary data.</text>
</comment>
<protein>
    <submittedName>
        <fullName evidence="2">Uncharacterized protein</fullName>
    </submittedName>
</protein>
<evidence type="ECO:0000313" key="3">
    <source>
        <dbReference type="Proteomes" id="UP001295794"/>
    </source>
</evidence>
<name>A0AAD2HSB9_9AGAR</name>
<dbReference type="EMBL" id="CAVNYO010000071">
    <property type="protein sequence ID" value="CAK5264799.1"/>
    <property type="molecule type" value="Genomic_DNA"/>
</dbReference>
<dbReference type="AlphaFoldDB" id="A0AAD2HSB9"/>
<reference evidence="2" key="1">
    <citation type="submission" date="2023-11" db="EMBL/GenBank/DDBJ databases">
        <authorList>
            <person name="De Vega J J."/>
            <person name="De Vega J J."/>
        </authorList>
    </citation>
    <scope>NUCLEOTIDE SEQUENCE</scope>
</reference>
<sequence length="217" mass="24102">MSNHPQTPEPRRAQITVANGIALGDTVQLLQDVDLMSAQKPFTKVPKGTLCTVYRIAKDSSQSTPALKVDGEKFHFSLKCKLTTITDDWASNTGQVSSTKHFISQKDICNLNGSPVIGPIEDYRVFYKLKQDSEFFYRPTDAPQSKLAKEVLKSGTKVRIISISESFANRAKKLGNNSLNAYVFTYWRTKVPFTAEVTLPHALSEEGNFKAVPASKQ</sequence>
<keyword evidence="3" id="KW-1185">Reference proteome</keyword>
<dbReference type="EMBL" id="CAVNYO010000440">
    <property type="protein sequence ID" value="CAK5280426.1"/>
    <property type="molecule type" value="Genomic_DNA"/>
</dbReference>
<accession>A0AAD2HSB9</accession>
<dbReference type="Proteomes" id="UP001295794">
    <property type="component" value="Unassembled WGS sequence"/>
</dbReference>
<proteinExistence type="predicted"/>
<organism evidence="2 3">
    <name type="scientific">Mycena citricolor</name>
    <dbReference type="NCBI Taxonomy" id="2018698"/>
    <lineage>
        <taxon>Eukaryota</taxon>
        <taxon>Fungi</taxon>
        <taxon>Dikarya</taxon>
        <taxon>Basidiomycota</taxon>
        <taxon>Agaricomycotina</taxon>
        <taxon>Agaricomycetes</taxon>
        <taxon>Agaricomycetidae</taxon>
        <taxon>Agaricales</taxon>
        <taxon>Marasmiineae</taxon>
        <taxon>Mycenaceae</taxon>
        <taxon>Mycena</taxon>
    </lineage>
</organism>
<gene>
    <name evidence="2" type="ORF">MYCIT1_LOCUS30918</name>
    <name evidence="1" type="ORF">MYCIT1_LOCUS5282</name>
</gene>
<evidence type="ECO:0000313" key="1">
    <source>
        <dbReference type="EMBL" id="CAK5264799.1"/>
    </source>
</evidence>